<dbReference type="EMBL" id="MLAK01000922">
    <property type="protein sequence ID" value="OHT01229.1"/>
    <property type="molecule type" value="Genomic_DNA"/>
</dbReference>
<keyword evidence="6 8" id="KW-0012">Acyltransferase</keyword>
<protein>
    <recommendedName>
        <fullName evidence="8">Palmitoyltransferase</fullName>
        <ecNumber evidence="8">2.3.1.225</ecNumber>
    </recommendedName>
</protein>
<dbReference type="PROSITE" id="PS50216">
    <property type="entry name" value="DHHC"/>
    <property type="match status" value="1"/>
</dbReference>
<dbReference type="GO" id="GO:0006612">
    <property type="term" value="P:protein targeting to membrane"/>
    <property type="evidence" value="ECO:0007669"/>
    <property type="project" value="TreeGrafter"/>
</dbReference>
<comment type="caution">
    <text evidence="10">The sequence shown here is derived from an EMBL/GenBank/DDBJ whole genome shotgun (WGS) entry which is preliminary data.</text>
</comment>
<dbReference type="OrthoDB" id="9909019at2759"/>
<dbReference type="Pfam" id="PF01529">
    <property type="entry name" value="DHHC"/>
    <property type="match status" value="1"/>
</dbReference>
<dbReference type="VEuPathDB" id="TrichDB:TRFO_32015"/>
<feature type="transmembrane region" description="Helical" evidence="8">
    <location>
        <begin position="182"/>
        <end position="205"/>
    </location>
</feature>
<feature type="transmembrane region" description="Helical" evidence="8">
    <location>
        <begin position="67"/>
        <end position="86"/>
    </location>
</feature>
<evidence type="ECO:0000256" key="4">
    <source>
        <dbReference type="ARBA" id="ARBA00022989"/>
    </source>
</evidence>
<evidence type="ECO:0000313" key="11">
    <source>
        <dbReference type="Proteomes" id="UP000179807"/>
    </source>
</evidence>
<name>A0A1J4JVD6_9EUKA</name>
<evidence type="ECO:0000256" key="5">
    <source>
        <dbReference type="ARBA" id="ARBA00023136"/>
    </source>
</evidence>
<dbReference type="EC" id="2.3.1.225" evidence="8"/>
<feature type="transmembrane region" description="Helical" evidence="8">
    <location>
        <begin position="34"/>
        <end position="55"/>
    </location>
</feature>
<keyword evidence="11" id="KW-1185">Reference proteome</keyword>
<comment type="domain">
    <text evidence="8">The DHHC domain is required for palmitoyltransferase activity.</text>
</comment>
<reference evidence="10" key="1">
    <citation type="submission" date="2016-10" db="EMBL/GenBank/DDBJ databases">
        <authorList>
            <person name="Benchimol M."/>
            <person name="Almeida L.G."/>
            <person name="Vasconcelos A.T."/>
            <person name="Perreira-Neves A."/>
            <person name="Rosa I.A."/>
            <person name="Tasca T."/>
            <person name="Bogo M.R."/>
            <person name="de Souza W."/>
        </authorList>
    </citation>
    <scope>NUCLEOTIDE SEQUENCE [LARGE SCALE GENOMIC DNA]</scope>
    <source>
        <strain evidence="10">K</strain>
    </source>
</reference>
<dbReference type="GeneID" id="94842969"/>
<proteinExistence type="inferred from homology"/>
<accession>A0A1J4JVD6</accession>
<evidence type="ECO:0000313" key="10">
    <source>
        <dbReference type="EMBL" id="OHT01229.1"/>
    </source>
</evidence>
<keyword evidence="5 8" id="KW-0472">Membrane</keyword>
<keyword evidence="4 8" id="KW-1133">Transmembrane helix</keyword>
<evidence type="ECO:0000256" key="7">
    <source>
        <dbReference type="ARBA" id="ARBA00038298"/>
    </source>
</evidence>
<dbReference type="Proteomes" id="UP000179807">
    <property type="component" value="Unassembled WGS sequence"/>
</dbReference>
<evidence type="ECO:0000256" key="3">
    <source>
        <dbReference type="ARBA" id="ARBA00022692"/>
    </source>
</evidence>
<dbReference type="InterPro" id="IPR001594">
    <property type="entry name" value="Palmitoyltrfase_DHHC"/>
</dbReference>
<evidence type="ECO:0000256" key="8">
    <source>
        <dbReference type="RuleBase" id="RU079119"/>
    </source>
</evidence>
<dbReference type="GO" id="GO:0016020">
    <property type="term" value="C:membrane"/>
    <property type="evidence" value="ECO:0007669"/>
    <property type="project" value="UniProtKB-SubCell"/>
</dbReference>
<feature type="transmembrane region" description="Helical" evidence="8">
    <location>
        <begin position="151"/>
        <end position="170"/>
    </location>
</feature>
<keyword evidence="3 8" id="KW-0812">Transmembrane</keyword>
<evidence type="ECO:0000256" key="2">
    <source>
        <dbReference type="ARBA" id="ARBA00022679"/>
    </source>
</evidence>
<comment type="catalytic activity">
    <reaction evidence="8">
        <text>L-cysteinyl-[protein] + hexadecanoyl-CoA = S-hexadecanoyl-L-cysteinyl-[protein] + CoA</text>
        <dbReference type="Rhea" id="RHEA:36683"/>
        <dbReference type="Rhea" id="RHEA-COMP:10131"/>
        <dbReference type="Rhea" id="RHEA-COMP:11032"/>
        <dbReference type="ChEBI" id="CHEBI:29950"/>
        <dbReference type="ChEBI" id="CHEBI:57287"/>
        <dbReference type="ChEBI" id="CHEBI:57379"/>
        <dbReference type="ChEBI" id="CHEBI:74151"/>
        <dbReference type="EC" id="2.3.1.225"/>
    </reaction>
</comment>
<dbReference type="GO" id="GO:0005783">
    <property type="term" value="C:endoplasmic reticulum"/>
    <property type="evidence" value="ECO:0007669"/>
    <property type="project" value="TreeGrafter"/>
</dbReference>
<dbReference type="GO" id="GO:0019706">
    <property type="term" value="F:protein-cysteine S-palmitoyltransferase activity"/>
    <property type="evidence" value="ECO:0007669"/>
    <property type="project" value="UniProtKB-EC"/>
</dbReference>
<sequence>MNFLITIDLDLVRSNIGQYLISCWFRFILSSFQIVHFLVYLYHIAGFLVCLYSDTKFHQKLFNKDQTDFSVLLFPILIILACYFYYLTSKGPGFVEIDELPFCQKDYSWHCNICNLTPPLRSTHCKKCQRCVLRRDHHCPWLGVCVGMENHFFFIVFLLFDSIVFFKFMIESFPVTQKSDTDFIEWIFTSFLCAIVCAVGAFGFIQTSILFPFHVFLAITNKTTWESLKSDTITYMKGWYSSLSPFSRGMKMNIYEFVTMRWNHPIYELPQGSRLEQWKMENSFLVNDSYECC</sequence>
<gene>
    <name evidence="10" type="ORF">TRFO_32015</name>
</gene>
<comment type="subcellular location">
    <subcellularLocation>
        <location evidence="1">Membrane</location>
        <topology evidence="1">Multi-pass membrane protein</topology>
    </subcellularLocation>
</comment>
<comment type="similarity">
    <text evidence="7">Belongs to the DHHC palmitoyltransferase family. PFA5 subfamily.</text>
</comment>
<dbReference type="GO" id="GO:0005794">
    <property type="term" value="C:Golgi apparatus"/>
    <property type="evidence" value="ECO:0007669"/>
    <property type="project" value="TreeGrafter"/>
</dbReference>
<dbReference type="RefSeq" id="XP_068354365.1">
    <property type="nucleotide sequence ID" value="XM_068508265.1"/>
</dbReference>
<dbReference type="PANTHER" id="PTHR22883">
    <property type="entry name" value="ZINC FINGER DHHC DOMAIN CONTAINING PROTEIN"/>
    <property type="match status" value="1"/>
</dbReference>
<evidence type="ECO:0000256" key="6">
    <source>
        <dbReference type="ARBA" id="ARBA00023315"/>
    </source>
</evidence>
<dbReference type="PANTHER" id="PTHR22883:SF23">
    <property type="entry name" value="PALMITOYLTRANSFERASE ZDHHC6"/>
    <property type="match status" value="1"/>
</dbReference>
<dbReference type="AlphaFoldDB" id="A0A1J4JVD6"/>
<feature type="domain" description="Palmitoyltransferase DHHC" evidence="9">
    <location>
        <begin position="108"/>
        <end position="230"/>
    </location>
</feature>
<evidence type="ECO:0000259" key="9">
    <source>
        <dbReference type="Pfam" id="PF01529"/>
    </source>
</evidence>
<keyword evidence="2 8" id="KW-0808">Transferase</keyword>
<evidence type="ECO:0000256" key="1">
    <source>
        <dbReference type="ARBA" id="ARBA00004141"/>
    </source>
</evidence>
<organism evidence="10 11">
    <name type="scientific">Tritrichomonas foetus</name>
    <dbReference type="NCBI Taxonomy" id="1144522"/>
    <lineage>
        <taxon>Eukaryota</taxon>
        <taxon>Metamonada</taxon>
        <taxon>Parabasalia</taxon>
        <taxon>Tritrichomonadida</taxon>
        <taxon>Tritrichomonadidae</taxon>
        <taxon>Tritrichomonas</taxon>
    </lineage>
</organism>
<dbReference type="InterPro" id="IPR039859">
    <property type="entry name" value="PFA4/ZDH16/20/ERF2-like"/>
</dbReference>